<keyword evidence="2" id="KW-1185">Reference proteome</keyword>
<reference evidence="1 2" key="1">
    <citation type="journal article" date="2018" name="Syst. Appl. Microbiol.">
        <title>Pseudomonas silesiensis sp. nov. strain A3T isolated from a biological pesticide sewage treatment plant and analysis of the complete genome sequence.</title>
        <authorList>
            <person name="Kaminski M.A."/>
            <person name="Furmanczyk E.M."/>
            <person name="Sobczak A."/>
            <person name="Dziembowski A."/>
            <person name="Lipinski L."/>
        </authorList>
    </citation>
    <scope>NUCLEOTIDE SEQUENCE [LARGE SCALE GENOMIC DNA]</scope>
    <source>
        <strain evidence="1 2">A3</strain>
    </source>
</reference>
<evidence type="ECO:0000313" key="1">
    <source>
        <dbReference type="EMBL" id="ANJ57983.1"/>
    </source>
</evidence>
<evidence type="ECO:0000313" key="2">
    <source>
        <dbReference type="Proteomes" id="UP000078354"/>
    </source>
</evidence>
<dbReference type="EMBL" id="CP014870">
    <property type="protein sequence ID" value="ANJ57983.1"/>
    <property type="molecule type" value="Genomic_DNA"/>
</dbReference>
<name>A0A191YZ06_9PSED</name>
<dbReference type="AlphaFoldDB" id="A0A191YZ06"/>
<accession>A0A191YZ06</accession>
<organism evidence="1 2">
    <name type="scientific">Pseudomonas silesiensis</name>
    <dbReference type="NCBI Taxonomy" id="1853130"/>
    <lineage>
        <taxon>Bacteria</taxon>
        <taxon>Pseudomonadati</taxon>
        <taxon>Pseudomonadota</taxon>
        <taxon>Gammaproteobacteria</taxon>
        <taxon>Pseudomonadales</taxon>
        <taxon>Pseudomonadaceae</taxon>
        <taxon>Pseudomonas</taxon>
    </lineage>
</organism>
<dbReference type="Proteomes" id="UP000078354">
    <property type="component" value="Chromosome"/>
</dbReference>
<protein>
    <submittedName>
        <fullName evidence="1">Uncharacterized protein</fullName>
    </submittedName>
</protein>
<proteinExistence type="predicted"/>
<sequence>MLLPGDILPIGTVSVVESFNLRGDFDLFSFWLMLDGCGAGARGGMLVSLWEIGVVFSRGFELLILAAW</sequence>
<gene>
    <name evidence="1" type="ORF">PMA3_23590</name>
</gene>
<dbReference type="KEGG" id="psil:PMA3_23590"/>